<dbReference type="RefSeq" id="WP_310073470.1">
    <property type="nucleotide sequence ID" value="NZ_JAVDVX010000005.1"/>
</dbReference>
<keyword evidence="1" id="KW-0732">Signal</keyword>
<dbReference type="EMBL" id="JAVDVX010000005">
    <property type="protein sequence ID" value="MDR7090833.1"/>
    <property type="molecule type" value="Genomic_DNA"/>
</dbReference>
<dbReference type="PANTHER" id="PTHR43798">
    <property type="entry name" value="MONOACYLGLYCEROL LIPASE"/>
    <property type="match status" value="1"/>
</dbReference>
<feature type="chain" id="PRO_5047139858" evidence="1">
    <location>
        <begin position="21"/>
        <end position="480"/>
    </location>
</feature>
<dbReference type="Pfam" id="PF00561">
    <property type="entry name" value="Abhydrolase_1"/>
    <property type="match status" value="1"/>
</dbReference>
<keyword evidence="4" id="KW-1185">Reference proteome</keyword>
<dbReference type="InterPro" id="IPR029058">
    <property type="entry name" value="AB_hydrolase_fold"/>
</dbReference>
<reference evidence="3 4" key="1">
    <citation type="submission" date="2023-07" db="EMBL/GenBank/DDBJ databases">
        <title>Sorghum-associated microbial communities from plants grown in Nebraska, USA.</title>
        <authorList>
            <person name="Schachtman D."/>
        </authorList>
    </citation>
    <scope>NUCLEOTIDE SEQUENCE [LARGE SCALE GENOMIC DNA]</scope>
    <source>
        <strain evidence="3 4">BE190</strain>
    </source>
</reference>
<sequence>MIRTIFALITVMLCAHSAHAGFLDKFGAIIDTALAPTTTQTKSELITAVAAEHKLPAHWRSYWLSEQTHGTRIFLADAGKTNAPVILLVHGLGQNGLRDWLSIVPELEKHYRVIMIDLPGFANSPSPKIKLSPTYYADLLHFVKPYFSNKPISVIGHSMGGAVTLRYAQRYPADIDQIALIDAAGILQRTAFVKHSATDRIPVNPDFVPNALLTYAVGLQDFSNNLIEKMLRLPDPTSLLGKSEIAWGTTLQSYPNINAALSLSEEDFSSAIFEQTRPVAILWGSKDLVAPPRTGQLLAANLATSELTVIESAGHVPMASHAKEVSQWLLASLNAQPKSISKTTLENSSTKQNYECNHSTGETLKGSYARITLTECTGVLLDGVVADELVAIDSVIEIQNSHFSSGQTSLTIKKSVVMMTGSTINGLVSLDQARIDFAGVKLTKDTPFKVNARSRLVLSVSRAGNTRYLHSDLQLENTTY</sequence>
<dbReference type="PRINTS" id="PR00111">
    <property type="entry name" value="ABHYDROLASE"/>
</dbReference>
<evidence type="ECO:0000313" key="4">
    <source>
        <dbReference type="Proteomes" id="UP001253595"/>
    </source>
</evidence>
<evidence type="ECO:0000313" key="3">
    <source>
        <dbReference type="EMBL" id="MDR7090833.1"/>
    </source>
</evidence>
<dbReference type="SUPFAM" id="SSF53474">
    <property type="entry name" value="alpha/beta-Hydrolases"/>
    <property type="match status" value="1"/>
</dbReference>
<accession>A0ABU1V0D6</accession>
<dbReference type="InterPro" id="IPR000073">
    <property type="entry name" value="AB_hydrolase_1"/>
</dbReference>
<protein>
    <submittedName>
        <fullName evidence="3">Pimeloyl-ACP methyl ester carboxylesterase</fullName>
    </submittedName>
</protein>
<dbReference type="Gene3D" id="3.40.50.1820">
    <property type="entry name" value="alpha/beta hydrolase"/>
    <property type="match status" value="1"/>
</dbReference>
<organism evidence="3 4">
    <name type="scientific">Cellvibrio fibrivorans</name>
    <dbReference type="NCBI Taxonomy" id="126350"/>
    <lineage>
        <taxon>Bacteria</taxon>
        <taxon>Pseudomonadati</taxon>
        <taxon>Pseudomonadota</taxon>
        <taxon>Gammaproteobacteria</taxon>
        <taxon>Cellvibrionales</taxon>
        <taxon>Cellvibrionaceae</taxon>
        <taxon>Cellvibrio</taxon>
    </lineage>
</organism>
<dbReference type="InterPro" id="IPR050266">
    <property type="entry name" value="AB_hydrolase_sf"/>
</dbReference>
<dbReference type="Proteomes" id="UP001253595">
    <property type="component" value="Unassembled WGS sequence"/>
</dbReference>
<proteinExistence type="predicted"/>
<gene>
    <name evidence="3" type="ORF">J2X05_002859</name>
</gene>
<evidence type="ECO:0000256" key="1">
    <source>
        <dbReference type="SAM" id="SignalP"/>
    </source>
</evidence>
<feature type="signal peptide" evidence="1">
    <location>
        <begin position="1"/>
        <end position="20"/>
    </location>
</feature>
<feature type="domain" description="AB hydrolase-1" evidence="2">
    <location>
        <begin position="84"/>
        <end position="318"/>
    </location>
</feature>
<name>A0ABU1V0D6_9GAMM</name>
<dbReference type="PANTHER" id="PTHR43798:SF33">
    <property type="entry name" value="HYDROLASE, PUTATIVE (AFU_ORTHOLOGUE AFUA_2G14860)-RELATED"/>
    <property type="match status" value="1"/>
</dbReference>
<comment type="caution">
    <text evidence="3">The sequence shown here is derived from an EMBL/GenBank/DDBJ whole genome shotgun (WGS) entry which is preliminary data.</text>
</comment>
<evidence type="ECO:0000259" key="2">
    <source>
        <dbReference type="Pfam" id="PF00561"/>
    </source>
</evidence>